<comment type="caution">
    <text evidence="5">The sequence shown here is derived from an EMBL/GenBank/DDBJ whole genome shotgun (WGS) entry which is preliminary data.</text>
</comment>
<keyword evidence="2" id="KW-0694">RNA-binding</keyword>
<dbReference type="ExpressionAtlas" id="A0A3L6ELG7">
    <property type="expression patterns" value="baseline and differential"/>
</dbReference>
<accession>A0A3L6ELG7</accession>
<feature type="domain" description="K Homology" evidence="4">
    <location>
        <begin position="476"/>
        <end position="544"/>
    </location>
</feature>
<feature type="compositionally biased region" description="Basic and acidic residues" evidence="3">
    <location>
        <begin position="24"/>
        <end position="34"/>
    </location>
</feature>
<dbReference type="CDD" id="cd22459">
    <property type="entry name" value="KH-I_PEPPER_rpt1_like"/>
    <property type="match status" value="1"/>
</dbReference>
<evidence type="ECO:0000259" key="4">
    <source>
        <dbReference type="SMART" id="SM00322"/>
    </source>
</evidence>
<proteinExistence type="predicted"/>
<dbReference type="InterPro" id="IPR004087">
    <property type="entry name" value="KH_dom"/>
</dbReference>
<keyword evidence="1" id="KW-0677">Repeat</keyword>
<reference evidence="5 6" key="1">
    <citation type="journal article" date="2018" name="Nat. Genet.">
        <title>Extensive intraspecific gene order and gene structural variations between Mo17 and other maize genomes.</title>
        <authorList>
            <person name="Sun S."/>
            <person name="Zhou Y."/>
            <person name="Chen J."/>
            <person name="Shi J."/>
            <person name="Zhao H."/>
            <person name="Zhao H."/>
            <person name="Song W."/>
            <person name="Zhang M."/>
            <person name="Cui Y."/>
            <person name="Dong X."/>
            <person name="Liu H."/>
            <person name="Ma X."/>
            <person name="Jiao Y."/>
            <person name="Wang B."/>
            <person name="Wei X."/>
            <person name="Stein J.C."/>
            <person name="Glaubitz J.C."/>
            <person name="Lu F."/>
            <person name="Yu G."/>
            <person name="Liang C."/>
            <person name="Fengler K."/>
            <person name="Li B."/>
            <person name="Rafalski A."/>
            <person name="Schnable P.S."/>
            <person name="Ware D.H."/>
            <person name="Buckler E.S."/>
            <person name="Lai J."/>
        </authorList>
    </citation>
    <scope>NUCLEOTIDE SEQUENCE [LARGE SCALE GENOMIC DNA]</scope>
    <source>
        <strain evidence="6">cv. Missouri 17</strain>
        <tissue evidence="5">Seedling</tissue>
    </source>
</reference>
<organism evidence="5 6">
    <name type="scientific">Zea mays</name>
    <name type="common">Maize</name>
    <dbReference type="NCBI Taxonomy" id="4577"/>
    <lineage>
        <taxon>Eukaryota</taxon>
        <taxon>Viridiplantae</taxon>
        <taxon>Streptophyta</taxon>
        <taxon>Embryophyta</taxon>
        <taxon>Tracheophyta</taxon>
        <taxon>Spermatophyta</taxon>
        <taxon>Magnoliopsida</taxon>
        <taxon>Liliopsida</taxon>
        <taxon>Poales</taxon>
        <taxon>Poaceae</taxon>
        <taxon>PACMAD clade</taxon>
        <taxon>Panicoideae</taxon>
        <taxon>Andropogonodae</taxon>
        <taxon>Andropogoneae</taxon>
        <taxon>Tripsacinae</taxon>
        <taxon>Zea</taxon>
    </lineage>
</organism>
<dbReference type="SMART" id="SM00322">
    <property type="entry name" value="KH"/>
    <property type="match status" value="3"/>
</dbReference>
<dbReference type="InterPro" id="IPR004088">
    <property type="entry name" value="KH_dom_type_1"/>
</dbReference>
<dbReference type="Gene3D" id="3.30.1370.10">
    <property type="entry name" value="K Homology domain, type 1"/>
    <property type="match status" value="3"/>
</dbReference>
<dbReference type="EMBL" id="NCVQ01000006">
    <property type="protein sequence ID" value="PWZ21866.1"/>
    <property type="molecule type" value="Genomic_DNA"/>
</dbReference>
<feature type="domain" description="K Homology" evidence="4">
    <location>
        <begin position="153"/>
        <end position="227"/>
    </location>
</feature>
<evidence type="ECO:0000256" key="1">
    <source>
        <dbReference type="ARBA" id="ARBA00022737"/>
    </source>
</evidence>
<protein>
    <submittedName>
        <fullName evidence="5">Flowering locus K y domain</fullName>
    </submittedName>
</protein>
<evidence type="ECO:0000313" key="5">
    <source>
        <dbReference type="EMBL" id="PWZ21866.1"/>
    </source>
</evidence>
<dbReference type="Proteomes" id="UP000251960">
    <property type="component" value="Chromosome 5"/>
</dbReference>
<evidence type="ECO:0000256" key="2">
    <source>
        <dbReference type="PROSITE-ProRule" id="PRU00117"/>
    </source>
</evidence>
<dbReference type="PROSITE" id="PS50084">
    <property type="entry name" value="KH_TYPE_1"/>
    <property type="match status" value="3"/>
</dbReference>
<dbReference type="InterPro" id="IPR036612">
    <property type="entry name" value="KH_dom_type_1_sf"/>
</dbReference>
<dbReference type="Pfam" id="PF00013">
    <property type="entry name" value="KH_1"/>
    <property type="match status" value="3"/>
</dbReference>
<gene>
    <name evidence="5" type="primary">FLK_2</name>
    <name evidence="5" type="ORF">Zm00014a_028078</name>
</gene>
<dbReference type="PANTHER" id="PTHR10288">
    <property type="entry name" value="KH DOMAIN CONTAINING RNA BINDING PROTEIN"/>
    <property type="match status" value="1"/>
</dbReference>
<name>A0A3L6ELG7_MAIZE</name>
<dbReference type="GO" id="GO:0003723">
    <property type="term" value="F:RNA binding"/>
    <property type="evidence" value="ECO:0007669"/>
    <property type="project" value="UniProtKB-UniRule"/>
</dbReference>
<feature type="region of interest" description="Disordered" evidence="3">
    <location>
        <begin position="17"/>
        <end position="62"/>
    </location>
</feature>
<evidence type="ECO:0000313" key="6">
    <source>
        <dbReference type="Proteomes" id="UP000251960"/>
    </source>
</evidence>
<sequence>MRVPGITSSVLVTMAHMQSSPKGQEVHEVTRKSNDQIVLKQDTVDDEDSGDTTSSAGESKYPGWPGTTVFRMLIPAQKVGAIIGHKGERVRRLCEETRACVRIIGGHLCAAEQAVIIFGREQLDEPLPPAMDALLRVYQQTINNDSLDVGPDNVIVRRILAPSEQAASLIGEHGVMINSIMEASQTDIRVLDDDLPPVALEEDRVIEIWGSPAGVYKALELVASHLRKYLVDRSVIPLFDRYVPMPILHMDMPPCHYIDYPEGPVHPVSPGYHSVSTENLQHERWIGTSYLRGRHPMGNLRHADTFEYRWEAPTPFRRYRSVTPPNHAISAYGPKASSPTEAYLSAPMKSRSHHSLINGWHASPVSSTDSDERICSLISVYGQQAQLQKQTCLSAKLGKNPQFGISLHGSESEAHPTRVSPSDSTEQPPSPCFRIHPPTTVENLLHCRVSACGPEASLPLHLAVTSSTSRSTVVASQVKKKMQVPIFYAEAVIGPTGERIEYIRRTSRSSILISNSEGAMYIEITGSAATDVLTAEQLIKGSKHELFTILIIVSFSRTLWPKQLPPPLVTVTTSFHHICQHPDLPKLIFLLPLRQVKCPVCQNGACK</sequence>
<dbReference type="AlphaFoldDB" id="A0A3L6ELG7"/>
<feature type="region of interest" description="Disordered" evidence="3">
    <location>
        <begin position="405"/>
        <end position="429"/>
    </location>
</feature>
<dbReference type="SUPFAM" id="SSF54791">
    <property type="entry name" value="Eukaryotic type KH-domain (KH-domain type I)"/>
    <property type="match status" value="3"/>
</dbReference>
<evidence type="ECO:0000256" key="3">
    <source>
        <dbReference type="SAM" id="MobiDB-lite"/>
    </source>
</evidence>
<feature type="domain" description="K Homology" evidence="4">
    <location>
        <begin position="66"/>
        <end position="139"/>
    </location>
</feature>